<keyword evidence="7 8" id="KW-0998">Cell outer membrane</keyword>
<protein>
    <submittedName>
        <fullName evidence="12">SusC/RagA family TonB-linked outer membrane protein</fullName>
    </submittedName>
</protein>
<dbReference type="Gene3D" id="2.60.40.1120">
    <property type="entry name" value="Carboxypeptidase-like, regulatory domain"/>
    <property type="match status" value="1"/>
</dbReference>
<dbReference type="InterPro" id="IPR000531">
    <property type="entry name" value="Beta-barrel_TonB"/>
</dbReference>
<feature type="domain" description="TonB-dependent receptor plug" evidence="11">
    <location>
        <begin position="112"/>
        <end position="217"/>
    </location>
</feature>
<gene>
    <name evidence="12" type="ORF">BZG01_08285</name>
</gene>
<accession>A0A2N3I9X0</accession>
<dbReference type="InterPro" id="IPR023997">
    <property type="entry name" value="TonB-dep_OMP_SusC/RagA_CS"/>
</dbReference>
<comment type="subcellular location">
    <subcellularLocation>
        <location evidence="1 8">Cell outer membrane</location>
        <topology evidence="1 8">Multi-pass membrane protein</topology>
    </subcellularLocation>
</comment>
<keyword evidence="4 8" id="KW-0812">Transmembrane</keyword>
<dbReference type="Pfam" id="PF00593">
    <property type="entry name" value="TonB_dep_Rec_b-barrel"/>
    <property type="match status" value="1"/>
</dbReference>
<feature type="domain" description="TonB-dependent receptor-like beta-barrel" evidence="10">
    <location>
        <begin position="413"/>
        <end position="980"/>
    </location>
</feature>
<evidence type="ECO:0000256" key="2">
    <source>
        <dbReference type="ARBA" id="ARBA00022448"/>
    </source>
</evidence>
<dbReference type="NCBIfam" id="TIGR04057">
    <property type="entry name" value="SusC_RagA_signa"/>
    <property type="match status" value="1"/>
</dbReference>
<dbReference type="EMBL" id="MVDE01000010">
    <property type="protein sequence ID" value="PKQ67090.1"/>
    <property type="molecule type" value="Genomic_DNA"/>
</dbReference>
<evidence type="ECO:0000256" key="8">
    <source>
        <dbReference type="PROSITE-ProRule" id="PRU01360"/>
    </source>
</evidence>
<dbReference type="SUPFAM" id="SSF56935">
    <property type="entry name" value="Porins"/>
    <property type="match status" value="1"/>
</dbReference>
<keyword evidence="5 9" id="KW-0798">TonB box</keyword>
<evidence type="ECO:0000256" key="6">
    <source>
        <dbReference type="ARBA" id="ARBA00023136"/>
    </source>
</evidence>
<dbReference type="Gene3D" id="2.40.170.20">
    <property type="entry name" value="TonB-dependent receptor, beta-barrel domain"/>
    <property type="match status" value="1"/>
</dbReference>
<dbReference type="PROSITE" id="PS52016">
    <property type="entry name" value="TONB_DEPENDENT_REC_3"/>
    <property type="match status" value="1"/>
</dbReference>
<dbReference type="InterPro" id="IPR037066">
    <property type="entry name" value="Plug_dom_sf"/>
</dbReference>
<keyword evidence="6 8" id="KW-0472">Membrane</keyword>
<dbReference type="InterPro" id="IPR012910">
    <property type="entry name" value="Plug_dom"/>
</dbReference>
<dbReference type="Proteomes" id="UP000233618">
    <property type="component" value="Unassembled WGS sequence"/>
</dbReference>
<reference evidence="12 13" key="1">
    <citation type="journal article" date="2017" name="Front. Microbiol.">
        <title>Labilibaculum manganireducens gen. nov., sp. nov. and Labilibaculum filiforme sp. nov., Novel Bacteroidetes Isolated from Subsurface Sediments of the Baltic Sea.</title>
        <authorList>
            <person name="Vandieken V."/>
            <person name="Marshall I.P."/>
            <person name="Niemann H."/>
            <person name="Engelen B."/>
            <person name="Cypionka H."/>
        </authorList>
    </citation>
    <scope>NUCLEOTIDE SEQUENCE [LARGE SCALE GENOMIC DNA]</scope>
    <source>
        <strain evidence="12 13">59.10-2M</strain>
    </source>
</reference>
<evidence type="ECO:0000256" key="5">
    <source>
        <dbReference type="ARBA" id="ARBA00023077"/>
    </source>
</evidence>
<dbReference type="InterPro" id="IPR023996">
    <property type="entry name" value="TonB-dep_OMP_SusC/RagA"/>
</dbReference>
<dbReference type="GO" id="GO:0009279">
    <property type="term" value="C:cell outer membrane"/>
    <property type="evidence" value="ECO:0007669"/>
    <property type="project" value="UniProtKB-SubCell"/>
</dbReference>
<dbReference type="InterPro" id="IPR036942">
    <property type="entry name" value="Beta-barrel_TonB_sf"/>
</dbReference>
<sequence>MKKLLILFSLVIISITIMAQTKLTGVVYDSEKLPLIGASIRISGTSEGTVADMDGKFSFETDLTKGRLQISFIGFQSIEREFDGSQDYTIYLVQETTSLNDVVVIGYGSSRKSDLTGSVASVSNMDQISSRPITSAQEFLQGNLAGVTVQQQGGDPASTPTITIRGMGSVNTESPLWVVDGMPYYGGTLNPNDIESITVLKDAASAAIYGAQASSGVIVVTTKSGKAGKLSVAVDVFAGVQQADNLPVPLTAEEQNWAYNTAADNSGATRDPARDVSLNPWGGVNRTNWIDEIFRKASVYNANVGLSGGGEKGIYSASFSYQKKQGLLINTSSERIGLRVKSQYNLSDKMRVGQNLYVLNEEAIGTNNTSSYSGTIINAMYMPSAAPVYDGEGNFHGVAPKGSDYAGSYGDVYNPVALLKRPATSNPVTYIDANAYIEFDFIKDFKFRSSLMLSLKDSEYKKFTPKIPESGRPSEMNYLNQSWSKRNKWIWDNQVSYSKTINNHHLDFTGVYSAQYTKYEYNLVNAQDFAREENWYHYLENAGSINSYSSDAYEDALNSMIGRFRYNYSDKYFLMGSIRRDQTSRLSSENNSDLFPSASVAWKMSNESFMQELNWIHSMKLRASWGQIGNIQSVSYYAYNVPMSSQRPTLGEGDAQKVSGYYVKQQSNPNLKWETSESFDVGLDLSLFKGSLEITSDYFVKNTNDMIMTNAADSHLGVNDGPTSNVGTVENKGFEFSALYKGNIGSLKYSVNGNFSTTKNNLKDLDGYTSSYIYHSNNVRSTLYPYRSEPGQELYSYYLISSDGIFKTQTEIDNYTGSNGQLIQPNAKPGDLKFIDSNKDGEISNEDRTYKGNAFPDFTYAFNFSAEYKNFDLALTFQGVSGVKLFNAYKFTAYNAAQQGYNLDNRVLNAWSESNINSEIPMLRVDDPNSNFGTNSDWYLEDGSYLRLKNLTIGYNVPALLLNRICQGSSLRVYFSAENLFTITDYTGLDPEVGGIGLDLGTYPVAKTYSLGLSFKF</sequence>
<dbReference type="Pfam" id="PF07715">
    <property type="entry name" value="Plug"/>
    <property type="match status" value="1"/>
</dbReference>
<evidence type="ECO:0000313" key="13">
    <source>
        <dbReference type="Proteomes" id="UP000233618"/>
    </source>
</evidence>
<comment type="caution">
    <text evidence="12">The sequence shown here is derived from an EMBL/GenBank/DDBJ whole genome shotgun (WGS) entry which is preliminary data.</text>
</comment>
<comment type="similarity">
    <text evidence="8 9">Belongs to the TonB-dependent receptor family.</text>
</comment>
<dbReference type="AlphaFoldDB" id="A0A2N3I9X0"/>
<evidence type="ECO:0000256" key="9">
    <source>
        <dbReference type="RuleBase" id="RU003357"/>
    </source>
</evidence>
<dbReference type="SUPFAM" id="SSF49464">
    <property type="entry name" value="Carboxypeptidase regulatory domain-like"/>
    <property type="match status" value="1"/>
</dbReference>
<keyword evidence="13" id="KW-1185">Reference proteome</keyword>
<organism evidence="12 13">
    <name type="scientific">Labilibaculum manganireducens</name>
    <dbReference type="NCBI Taxonomy" id="1940525"/>
    <lineage>
        <taxon>Bacteria</taxon>
        <taxon>Pseudomonadati</taxon>
        <taxon>Bacteroidota</taxon>
        <taxon>Bacteroidia</taxon>
        <taxon>Marinilabiliales</taxon>
        <taxon>Marinifilaceae</taxon>
        <taxon>Labilibaculum</taxon>
    </lineage>
</organism>
<dbReference type="Pfam" id="PF13715">
    <property type="entry name" value="CarbopepD_reg_2"/>
    <property type="match status" value="1"/>
</dbReference>
<evidence type="ECO:0000256" key="1">
    <source>
        <dbReference type="ARBA" id="ARBA00004571"/>
    </source>
</evidence>
<dbReference type="RefSeq" id="WP_101309368.1">
    <property type="nucleotide sequence ID" value="NZ_MVDE01000010.1"/>
</dbReference>
<keyword evidence="2 8" id="KW-0813">Transport</keyword>
<dbReference type="Gene3D" id="2.170.130.10">
    <property type="entry name" value="TonB-dependent receptor, plug domain"/>
    <property type="match status" value="1"/>
</dbReference>
<evidence type="ECO:0000256" key="3">
    <source>
        <dbReference type="ARBA" id="ARBA00022452"/>
    </source>
</evidence>
<dbReference type="InterPro" id="IPR039426">
    <property type="entry name" value="TonB-dep_rcpt-like"/>
</dbReference>
<proteinExistence type="inferred from homology"/>
<evidence type="ECO:0000256" key="4">
    <source>
        <dbReference type="ARBA" id="ARBA00022692"/>
    </source>
</evidence>
<keyword evidence="3 8" id="KW-1134">Transmembrane beta strand</keyword>
<evidence type="ECO:0000259" key="11">
    <source>
        <dbReference type="Pfam" id="PF07715"/>
    </source>
</evidence>
<name>A0A2N3I9X0_9BACT</name>
<dbReference type="NCBIfam" id="TIGR04056">
    <property type="entry name" value="OMP_RagA_SusC"/>
    <property type="match status" value="1"/>
</dbReference>
<evidence type="ECO:0000313" key="12">
    <source>
        <dbReference type="EMBL" id="PKQ67090.1"/>
    </source>
</evidence>
<evidence type="ECO:0000259" key="10">
    <source>
        <dbReference type="Pfam" id="PF00593"/>
    </source>
</evidence>
<dbReference type="InterPro" id="IPR008969">
    <property type="entry name" value="CarboxyPept-like_regulatory"/>
</dbReference>
<evidence type="ECO:0000256" key="7">
    <source>
        <dbReference type="ARBA" id="ARBA00023237"/>
    </source>
</evidence>